<evidence type="ECO:0000259" key="3">
    <source>
        <dbReference type="Pfam" id="PF00501"/>
    </source>
</evidence>
<sequence>MGSLPQLSILKGSQKSGNVQLLHRVFEEKVDQGCGNKTAIIFNVDHLNERRINYNTLNSSANRLSATILHRVCNGHEEKHANQDGDWAIVVCMTPSDNLVTTLLAIWKCGAAYLPIDPSFPPNRIKHILEETKPILIIHDNSVATDVFENNPAVSFDELKRQSTDFSNANIRDDATLSCSEVDPTAIILYTSGSTGIPKGVRLPHSVIANRLSWQWDEFPYSPTENVGVFKTALTFVDHISEIWGPLLNEMALLCITKECTKNPEKLVNLLEEHKVERLVLVPTLLKSILMYLNLQKANRKLLQKLRIWEQVINVARRNKFTGVFTTNTSPLTQQLGTVMGYKDLLTYKINQYVYRDGSKPFGTATDAEKQLGTVMGYKDLLTYKINQYVYRDGSKPFGTATDAEKVIVHWKKISADN</sequence>
<dbReference type="Pfam" id="PF00501">
    <property type="entry name" value="AMP-binding"/>
    <property type="match status" value="1"/>
</dbReference>
<dbReference type="InterPro" id="IPR020845">
    <property type="entry name" value="AMP-binding_CS"/>
</dbReference>
<keyword evidence="1" id="KW-0596">Phosphopantetheine</keyword>
<accession>A0A1B0CTX6</accession>
<dbReference type="EMBL" id="AJWK01028085">
    <property type="status" value="NOT_ANNOTATED_CDS"/>
    <property type="molecule type" value="Genomic_DNA"/>
</dbReference>
<keyword evidence="5" id="KW-1185">Reference proteome</keyword>
<dbReference type="VEuPathDB" id="VectorBase:LLONM1_002132"/>
<feature type="domain" description="AMP-dependent synthetase/ligase" evidence="3">
    <location>
        <begin position="26"/>
        <end position="314"/>
    </location>
</feature>
<reference evidence="4" key="1">
    <citation type="submission" date="2020-05" db="UniProtKB">
        <authorList>
            <consortium name="EnsemblMetazoa"/>
        </authorList>
    </citation>
    <scope>IDENTIFICATION</scope>
    <source>
        <strain evidence="4">Jacobina</strain>
    </source>
</reference>
<dbReference type="EnsemblMetazoa" id="LLOJ008326-RA">
    <property type="protein sequence ID" value="LLOJ008326-PA"/>
    <property type="gene ID" value="LLOJ008326"/>
</dbReference>
<dbReference type="AlphaFoldDB" id="A0A1B0CTX6"/>
<evidence type="ECO:0000256" key="2">
    <source>
        <dbReference type="ARBA" id="ARBA00022553"/>
    </source>
</evidence>
<dbReference type="InterPro" id="IPR042099">
    <property type="entry name" value="ANL_N_sf"/>
</dbReference>
<dbReference type="Proteomes" id="UP000092461">
    <property type="component" value="Unassembled WGS sequence"/>
</dbReference>
<evidence type="ECO:0000313" key="4">
    <source>
        <dbReference type="EnsemblMetazoa" id="LLOJ008326-PA"/>
    </source>
</evidence>
<proteinExistence type="predicted"/>
<dbReference type="EMBL" id="AJWK01028087">
    <property type="status" value="NOT_ANNOTATED_CDS"/>
    <property type="molecule type" value="Genomic_DNA"/>
</dbReference>
<organism evidence="4 5">
    <name type="scientific">Lutzomyia longipalpis</name>
    <name type="common">Sand fly</name>
    <dbReference type="NCBI Taxonomy" id="7200"/>
    <lineage>
        <taxon>Eukaryota</taxon>
        <taxon>Metazoa</taxon>
        <taxon>Ecdysozoa</taxon>
        <taxon>Arthropoda</taxon>
        <taxon>Hexapoda</taxon>
        <taxon>Insecta</taxon>
        <taxon>Pterygota</taxon>
        <taxon>Neoptera</taxon>
        <taxon>Endopterygota</taxon>
        <taxon>Diptera</taxon>
        <taxon>Nematocera</taxon>
        <taxon>Psychodoidea</taxon>
        <taxon>Psychodidae</taxon>
        <taxon>Lutzomyia</taxon>
        <taxon>Lutzomyia</taxon>
    </lineage>
</organism>
<protein>
    <recommendedName>
        <fullName evidence="3">AMP-dependent synthetase/ligase domain-containing protein</fullName>
    </recommendedName>
</protein>
<dbReference type="PANTHER" id="PTHR44845:SF6">
    <property type="entry name" value="BETA-ALANINE-ACTIVATING ENZYME"/>
    <property type="match status" value="1"/>
</dbReference>
<evidence type="ECO:0000256" key="1">
    <source>
        <dbReference type="ARBA" id="ARBA00022450"/>
    </source>
</evidence>
<evidence type="ECO:0000313" key="5">
    <source>
        <dbReference type="Proteomes" id="UP000092461"/>
    </source>
</evidence>
<dbReference type="VEuPathDB" id="VectorBase:LLOJ008326"/>
<dbReference type="InterPro" id="IPR000873">
    <property type="entry name" value="AMP-dep_synth/lig_dom"/>
</dbReference>
<dbReference type="EMBL" id="AJWK01028084">
    <property type="status" value="NOT_ANNOTATED_CDS"/>
    <property type="molecule type" value="Genomic_DNA"/>
</dbReference>
<dbReference type="SUPFAM" id="SSF56801">
    <property type="entry name" value="Acetyl-CoA synthetase-like"/>
    <property type="match status" value="1"/>
</dbReference>
<dbReference type="PANTHER" id="PTHR44845">
    <property type="entry name" value="CARRIER DOMAIN-CONTAINING PROTEIN"/>
    <property type="match status" value="1"/>
</dbReference>
<name>A0A1B0CTX6_LUTLO</name>
<keyword evidence="2" id="KW-0597">Phosphoprotein</keyword>
<dbReference type="EMBL" id="AJWK01028086">
    <property type="status" value="NOT_ANNOTATED_CDS"/>
    <property type="molecule type" value="Genomic_DNA"/>
</dbReference>
<dbReference type="PROSITE" id="PS00455">
    <property type="entry name" value="AMP_BINDING"/>
    <property type="match status" value="1"/>
</dbReference>
<dbReference type="Gene3D" id="3.40.50.12780">
    <property type="entry name" value="N-terminal domain of ligase-like"/>
    <property type="match status" value="1"/>
</dbReference>